<dbReference type="Proteomes" id="UP000559027">
    <property type="component" value="Unassembled WGS sequence"/>
</dbReference>
<dbReference type="OrthoDB" id="3069887at2759"/>
<dbReference type="EMBL" id="JAACJO010000001">
    <property type="protein sequence ID" value="KAF5363428.1"/>
    <property type="molecule type" value="Genomic_DNA"/>
</dbReference>
<reference evidence="2 3" key="1">
    <citation type="journal article" date="2020" name="ISME J.">
        <title>Uncovering the hidden diversity of litter-decomposition mechanisms in mushroom-forming fungi.</title>
        <authorList>
            <person name="Floudas D."/>
            <person name="Bentzer J."/>
            <person name="Ahren D."/>
            <person name="Johansson T."/>
            <person name="Persson P."/>
            <person name="Tunlid A."/>
        </authorList>
    </citation>
    <scope>NUCLEOTIDE SEQUENCE [LARGE SCALE GENOMIC DNA]</scope>
    <source>
        <strain evidence="2 3">CBS 146.42</strain>
    </source>
</reference>
<feature type="region of interest" description="Disordered" evidence="1">
    <location>
        <begin position="59"/>
        <end position="101"/>
    </location>
</feature>
<comment type="caution">
    <text evidence="2">The sequence shown here is derived from an EMBL/GenBank/DDBJ whole genome shotgun (WGS) entry which is preliminary data.</text>
</comment>
<evidence type="ECO:0000313" key="2">
    <source>
        <dbReference type="EMBL" id="KAF5363428.1"/>
    </source>
</evidence>
<keyword evidence="3" id="KW-1185">Reference proteome</keyword>
<protein>
    <submittedName>
        <fullName evidence="2">Uncharacterized protein</fullName>
    </submittedName>
</protein>
<evidence type="ECO:0000256" key="1">
    <source>
        <dbReference type="SAM" id="MobiDB-lite"/>
    </source>
</evidence>
<proteinExistence type="predicted"/>
<name>A0A8H5LNA6_9AGAR</name>
<dbReference type="AlphaFoldDB" id="A0A8H5LNA6"/>
<accession>A0A8H5LNA6</accession>
<organism evidence="2 3">
    <name type="scientific">Leucocoprinus leucothites</name>
    <dbReference type="NCBI Taxonomy" id="201217"/>
    <lineage>
        <taxon>Eukaryota</taxon>
        <taxon>Fungi</taxon>
        <taxon>Dikarya</taxon>
        <taxon>Basidiomycota</taxon>
        <taxon>Agaricomycotina</taxon>
        <taxon>Agaricomycetes</taxon>
        <taxon>Agaricomycetidae</taxon>
        <taxon>Agaricales</taxon>
        <taxon>Agaricineae</taxon>
        <taxon>Agaricaceae</taxon>
        <taxon>Leucocoprinus</taxon>
    </lineage>
</organism>
<gene>
    <name evidence="2" type="ORF">D9756_000033</name>
</gene>
<sequence>MDPLLHHQEQRNPTAAIPPLPAHCLPAHRQHTLVMELHLWAWGIWAEAARMSVKKREVYGNTGSSGRLVDSKYADGEDGGRSMPMPMAFHYPDHQQPQQQQ</sequence>
<feature type="compositionally biased region" description="Basic and acidic residues" evidence="1">
    <location>
        <begin position="69"/>
        <end position="80"/>
    </location>
</feature>
<evidence type="ECO:0000313" key="3">
    <source>
        <dbReference type="Proteomes" id="UP000559027"/>
    </source>
</evidence>